<dbReference type="CDD" id="cd16393">
    <property type="entry name" value="SPO0J_N"/>
    <property type="match status" value="1"/>
</dbReference>
<dbReference type="GO" id="GO:0009295">
    <property type="term" value="C:nucleoid"/>
    <property type="evidence" value="ECO:0007669"/>
    <property type="project" value="UniProtKB-SubCell"/>
</dbReference>
<dbReference type="Pfam" id="PF17762">
    <property type="entry name" value="HTH_ParB"/>
    <property type="match status" value="1"/>
</dbReference>
<dbReference type="GO" id="GO:0003677">
    <property type="term" value="F:DNA binding"/>
    <property type="evidence" value="ECO:0007669"/>
    <property type="project" value="UniProtKB-KW"/>
</dbReference>
<dbReference type="AlphaFoldDB" id="A0A9D1LCA5"/>
<organism evidence="7 8">
    <name type="scientific">Candidatus Pullichristensenella excrementigallinarum</name>
    <dbReference type="NCBI Taxonomy" id="2840907"/>
    <lineage>
        <taxon>Bacteria</taxon>
        <taxon>Bacillati</taxon>
        <taxon>Bacillota</taxon>
        <taxon>Clostridia</taxon>
        <taxon>Candidatus Pullichristensenella</taxon>
    </lineage>
</organism>
<evidence type="ECO:0000313" key="7">
    <source>
        <dbReference type="EMBL" id="HIU33447.1"/>
    </source>
</evidence>
<comment type="caution">
    <text evidence="7">The sequence shown here is derived from an EMBL/GenBank/DDBJ whole genome shotgun (WGS) entry which is preliminary data.</text>
</comment>
<dbReference type="InterPro" id="IPR036086">
    <property type="entry name" value="ParB/Sulfiredoxin_sf"/>
</dbReference>
<reference evidence="7" key="1">
    <citation type="submission" date="2020-10" db="EMBL/GenBank/DDBJ databases">
        <authorList>
            <person name="Gilroy R."/>
        </authorList>
    </citation>
    <scope>NUCLEOTIDE SEQUENCE</scope>
    <source>
        <strain evidence="7">ChiHcec3-11533</strain>
    </source>
</reference>
<dbReference type="Gene3D" id="3.90.1530.30">
    <property type="match status" value="1"/>
</dbReference>
<protein>
    <submittedName>
        <fullName evidence="7">ParB/RepB/Spo0J family partition protein</fullName>
    </submittedName>
</protein>
<dbReference type="GO" id="GO:0005694">
    <property type="term" value="C:chromosome"/>
    <property type="evidence" value="ECO:0007669"/>
    <property type="project" value="TreeGrafter"/>
</dbReference>
<evidence type="ECO:0000256" key="5">
    <source>
        <dbReference type="SAM" id="MobiDB-lite"/>
    </source>
</evidence>
<comment type="subcellular location">
    <subcellularLocation>
        <location evidence="1">Cytoplasm</location>
        <location evidence="1">Nucleoid</location>
    </subcellularLocation>
</comment>
<dbReference type="Pfam" id="PF02195">
    <property type="entry name" value="ParB_N"/>
    <property type="match status" value="1"/>
</dbReference>
<dbReference type="FunFam" id="3.90.1530.30:FF:000001">
    <property type="entry name" value="Chromosome partitioning protein ParB"/>
    <property type="match status" value="1"/>
</dbReference>
<evidence type="ECO:0000256" key="3">
    <source>
        <dbReference type="ARBA" id="ARBA00022829"/>
    </source>
</evidence>
<dbReference type="InterPro" id="IPR041468">
    <property type="entry name" value="HTH_ParB/Spo0J"/>
</dbReference>
<evidence type="ECO:0000256" key="2">
    <source>
        <dbReference type="ARBA" id="ARBA00006295"/>
    </source>
</evidence>
<sequence length="288" mass="32423">MAVKKAQRGLGRGLGALLGDAMEEQQGDRDEVRSLKISQIDPNRGQPRTHFDEDALKDLAESIRAVGILQPILVREVGSRYEIIAGERRFRAARLAGLEEIPAIVRDWDEQKRLEAALIENLQRDDLNPVEEAVGVKNLMEAAGLTQEKAAERLGKSRPAVANLLRLLTLPEDVQKMLIDGRLSAGHARALVTVDPQRQTQLANLCVQQNWSVRQLERICAQPVREAPKPPQRLDRQLQELEDMARELFGTRAKLDGDYERGKLTLSYFSADDLQRIWDVLDMARKSV</sequence>
<comment type="similarity">
    <text evidence="2">Belongs to the ParB family.</text>
</comment>
<dbReference type="SUPFAM" id="SSF109709">
    <property type="entry name" value="KorB DNA-binding domain-like"/>
    <property type="match status" value="1"/>
</dbReference>
<evidence type="ECO:0000313" key="8">
    <source>
        <dbReference type="Proteomes" id="UP000824072"/>
    </source>
</evidence>
<dbReference type="EMBL" id="DVMU01000059">
    <property type="protein sequence ID" value="HIU33447.1"/>
    <property type="molecule type" value="Genomic_DNA"/>
</dbReference>
<evidence type="ECO:0000259" key="6">
    <source>
        <dbReference type="PROSITE" id="PS50943"/>
    </source>
</evidence>
<dbReference type="InterPro" id="IPR003115">
    <property type="entry name" value="ParB_N"/>
</dbReference>
<proteinExistence type="inferred from homology"/>
<dbReference type="InterPro" id="IPR050336">
    <property type="entry name" value="Chromosome_partition/occlusion"/>
</dbReference>
<dbReference type="FunFam" id="1.10.10.2830:FF:000001">
    <property type="entry name" value="Chromosome partitioning protein ParB"/>
    <property type="match status" value="1"/>
</dbReference>
<keyword evidence="4" id="KW-0238">DNA-binding</keyword>
<evidence type="ECO:0000256" key="4">
    <source>
        <dbReference type="ARBA" id="ARBA00023125"/>
    </source>
</evidence>
<name>A0A9D1LCA5_9FIRM</name>
<dbReference type="SMART" id="SM00470">
    <property type="entry name" value="ParB"/>
    <property type="match status" value="1"/>
</dbReference>
<gene>
    <name evidence="7" type="ORF">IAB02_02665</name>
</gene>
<dbReference type="Gene3D" id="1.10.10.2830">
    <property type="match status" value="1"/>
</dbReference>
<evidence type="ECO:0000256" key="1">
    <source>
        <dbReference type="ARBA" id="ARBA00004453"/>
    </source>
</evidence>
<dbReference type="CDD" id="cd00093">
    <property type="entry name" value="HTH_XRE"/>
    <property type="match status" value="1"/>
</dbReference>
<feature type="region of interest" description="Disordered" evidence="5">
    <location>
        <begin position="21"/>
        <end position="50"/>
    </location>
</feature>
<dbReference type="PROSITE" id="PS50943">
    <property type="entry name" value="HTH_CROC1"/>
    <property type="match status" value="1"/>
</dbReference>
<dbReference type="NCBIfam" id="TIGR00180">
    <property type="entry name" value="parB_part"/>
    <property type="match status" value="1"/>
</dbReference>
<dbReference type="Proteomes" id="UP000824072">
    <property type="component" value="Unassembled WGS sequence"/>
</dbReference>
<dbReference type="InterPro" id="IPR001387">
    <property type="entry name" value="Cro/C1-type_HTH"/>
</dbReference>
<dbReference type="InterPro" id="IPR004437">
    <property type="entry name" value="ParB/RepB/Spo0J"/>
</dbReference>
<accession>A0A9D1LCA5</accession>
<dbReference type="PANTHER" id="PTHR33375">
    <property type="entry name" value="CHROMOSOME-PARTITIONING PROTEIN PARB-RELATED"/>
    <property type="match status" value="1"/>
</dbReference>
<dbReference type="SUPFAM" id="SSF110849">
    <property type="entry name" value="ParB/Sulfiredoxin"/>
    <property type="match status" value="1"/>
</dbReference>
<dbReference type="GO" id="GO:0045881">
    <property type="term" value="P:positive regulation of sporulation resulting in formation of a cellular spore"/>
    <property type="evidence" value="ECO:0007669"/>
    <property type="project" value="TreeGrafter"/>
</dbReference>
<keyword evidence="3" id="KW-0159">Chromosome partition</keyword>
<dbReference type="GO" id="GO:0007059">
    <property type="term" value="P:chromosome segregation"/>
    <property type="evidence" value="ECO:0007669"/>
    <property type="project" value="UniProtKB-KW"/>
</dbReference>
<feature type="domain" description="HTH cro/C1-type" evidence="6">
    <location>
        <begin position="136"/>
        <end position="166"/>
    </location>
</feature>
<dbReference type="PANTHER" id="PTHR33375:SF1">
    <property type="entry name" value="CHROMOSOME-PARTITIONING PROTEIN PARB-RELATED"/>
    <property type="match status" value="1"/>
</dbReference>
<reference evidence="7" key="2">
    <citation type="journal article" date="2021" name="PeerJ">
        <title>Extensive microbial diversity within the chicken gut microbiome revealed by metagenomics and culture.</title>
        <authorList>
            <person name="Gilroy R."/>
            <person name="Ravi A."/>
            <person name="Getino M."/>
            <person name="Pursley I."/>
            <person name="Horton D.L."/>
            <person name="Alikhan N.F."/>
            <person name="Baker D."/>
            <person name="Gharbi K."/>
            <person name="Hall N."/>
            <person name="Watson M."/>
            <person name="Adriaenssens E.M."/>
            <person name="Foster-Nyarko E."/>
            <person name="Jarju S."/>
            <person name="Secka A."/>
            <person name="Antonio M."/>
            <person name="Oren A."/>
            <person name="Chaudhuri R.R."/>
            <person name="La Ragione R."/>
            <person name="Hildebrand F."/>
            <person name="Pallen M.J."/>
        </authorList>
    </citation>
    <scope>NUCLEOTIDE SEQUENCE</scope>
    <source>
        <strain evidence="7">ChiHcec3-11533</strain>
    </source>
</reference>